<dbReference type="PANTHER" id="PTHR21535:SF51">
    <property type="entry name" value="MANGANESE RESISTANCE PROTEIN MNR2"/>
    <property type="match status" value="1"/>
</dbReference>
<feature type="region of interest" description="Disordered" evidence="6">
    <location>
        <begin position="707"/>
        <end position="730"/>
    </location>
</feature>
<feature type="compositionally biased region" description="Acidic residues" evidence="6">
    <location>
        <begin position="454"/>
        <end position="466"/>
    </location>
</feature>
<feature type="compositionally biased region" description="Polar residues" evidence="6">
    <location>
        <begin position="484"/>
        <end position="494"/>
    </location>
</feature>
<dbReference type="CDD" id="cd12829">
    <property type="entry name" value="Alr1p-like"/>
    <property type="match status" value="1"/>
</dbReference>
<protein>
    <submittedName>
        <fullName evidence="8">Uncharacterized protein</fullName>
    </submittedName>
</protein>
<gene>
    <name evidence="8" type="ORF">BJ878DRAFT_147525</name>
</gene>
<feature type="region of interest" description="Disordered" evidence="6">
    <location>
        <begin position="513"/>
        <end position="556"/>
    </location>
</feature>
<feature type="compositionally biased region" description="Basic and acidic residues" evidence="6">
    <location>
        <begin position="374"/>
        <end position="387"/>
    </location>
</feature>
<proteinExistence type="inferred from homology"/>
<feature type="region of interest" description="Disordered" evidence="6">
    <location>
        <begin position="374"/>
        <end position="404"/>
    </location>
</feature>
<comment type="similarity">
    <text evidence="2">Belongs to the CorA metal ion transporter (MIT) (TC 1.A.35) family.</text>
</comment>
<evidence type="ECO:0000313" key="8">
    <source>
        <dbReference type="EMBL" id="KAG9242873.1"/>
    </source>
</evidence>
<feature type="compositionally biased region" description="Basic and acidic residues" evidence="6">
    <location>
        <begin position="707"/>
        <end position="723"/>
    </location>
</feature>
<dbReference type="InterPro" id="IPR044089">
    <property type="entry name" value="Alr1-like"/>
</dbReference>
<keyword evidence="9" id="KW-1185">Reference proteome</keyword>
<feature type="compositionally biased region" description="Basic residues" evidence="6">
    <location>
        <begin position="56"/>
        <end position="74"/>
    </location>
</feature>
<feature type="compositionally biased region" description="Polar residues" evidence="6">
    <location>
        <begin position="108"/>
        <end position="118"/>
    </location>
</feature>
<evidence type="ECO:0000256" key="1">
    <source>
        <dbReference type="ARBA" id="ARBA00004141"/>
    </source>
</evidence>
<feature type="compositionally biased region" description="Basic and acidic residues" evidence="6">
    <location>
        <begin position="467"/>
        <end position="477"/>
    </location>
</feature>
<feature type="transmembrane region" description="Helical" evidence="7">
    <location>
        <begin position="830"/>
        <end position="847"/>
    </location>
</feature>
<keyword evidence="3 7" id="KW-0812">Transmembrane</keyword>
<sequence>MSAPVPRRSGMHPPSGAHDNGGQRPAPSVLQTTAEEPAETVSTPRPVATPTQEAPRKKRNHRGGKKKRRPRRQSFSRSEEDANDPRTPHSNRPAKVKSGARSSFYMMQGQNLSNTSIDSEALLDHREQPSIRPRRASTMQSANAFGQSVYESPIAYRPAYLNPFGSAETAHRQTTIENGSGDEGFGNERAPLLSSSRPKTSGPELGYGGLGGESSKPKLSRQSSKSSGRSKKKPTIFDKQGPAFPTQNEEYNVNYPPSVPGSPSMGAADMTYGDMLSRDDFSSARALSLGPETSSSNAIDNNVSPPKEIIQRRHTIALQAQEDVCFPIEGMSDIGDYDMTQQDDSGYRNNNASRRRRPKWPDLSILDEWSRFEKEGRSEERRAKRITEPQLIGGRLRPTHKGWHRAEDDAPYRFTYFNEEFQSTIHSQTISELVQPGSSFRELFIPDRPVLSDSESDGEDSEEENDPMFRQRDDSRFRHVPGSNGESRASSRQLSLAEQARFVAGYVGDATSRAESVKGNEQQGSQETSSTTTTKAEKSPRTTSPLPPKSEKPKRYGERPTWWIDILSPTEAEMKVISKAFGIHPLTAEDIMMQEAREKVELFRNYYFVNYRSFEQDMNNEDFLEPVNMYVVVFREGVLSFHFSMTPHPANVRRRIRQLKDYLILSSDWISYAIIDDITDVFAPLIQNIEDEVDDIDDEILKMHSPDALEEQKSNKDNEKNLDAGDVTTGQSGGDMLRRVGNCRKKVMGLYRLLGNKADVIKGFAKRCNEHWEIAPRSEIGLYLGDIQDHIVTMTGNLSHYEKILARSHGNYLAQINIRMNERQEQTADVLGKLTVLGTIVLPMNIITGLWGMNVWVPGQEYEGDLTWFWCLTAGLLVFGLSCFFIAKLLYRIV</sequence>
<comment type="caution">
    <text evidence="8">The sequence shown here is derived from an EMBL/GenBank/DDBJ whole genome shotgun (WGS) entry which is preliminary data.</text>
</comment>
<evidence type="ECO:0000256" key="6">
    <source>
        <dbReference type="SAM" id="MobiDB-lite"/>
    </source>
</evidence>
<dbReference type="InterPro" id="IPR002523">
    <property type="entry name" value="MgTranspt_CorA/ZnTranspt_ZntB"/>
</dbReference>
<reference evidence="8" key="1">
    <citation type="journal article" date="2021" name="IMA Fungus">
        <title>Genomic characterization of three marine fungi, including Emericellopsis atlantica sp. nov. with signatures of a generalist lifestyle and marine biomass degradation.</title>
        <authorList>
            <person name="Hagestad O.C."/>
            <person name="Hou L."/>
            <person name="Andersen J.H."/>
            <person name="Hansen E.H."/>
            <person name="Altermark B."/>
            <person name="Li C."/>
            <person name="Kuhnert E."/>
            <person name="Cox R.J."/>
            <person name="Crous P.W."/>
            <person name="Spatafora J.W."/>
            <person name="Lail K."/>
            <person name="Amirebrahimi M."/>
            <person name="Lipzen A."/>
            <person name="Pangilinan J."/>
            <person name="Andreopoulos W."/>
            <person name="Hayes R.D."/>
            <person name="Ng V."/>
            <person name="Grigoriev I.V."/>
            <person name="Jackson S.A."/>
            <person name="Sutton T.D.S."/>
            <person name="Dobson A.D.W."/>
            <person name="Rama T."/>
        </authorList>
    </citation>
    <scope>NUCLEOTIDE SEQUENCE</scope>
    <source>
        <strain evidence="8">TRa3180A</strain>
    </source>
</reference>
<accession>A0A9P7YZK3</accession>
<keyword evidence="5 7" id="KW-0472">Membrane</keyword>
<dbReference type="InterPro" id="IPR045861">
    <property type="entry name" value="CorA_cytoplasmic_dom"/>
</dbReference>
<feature type="region of interest" description="Disordered" evidence="6">
    <location>
        <begin position="441"/>
        <end position="494"/>
    </location>
</feature>
<dbReference type="FunFam" id="1.20.58.340:FF:000008">
    <property type="entry name" value="CorA family metal ion transporter"/>
    <property type="match status" value="1"/>
</dbReference>
<feature type="compositionally biased region" description="Polar residues" evidence="6">
    <location>
        <begin position="291"/>
        <end position="304"/>
    </location>
</feature>
<dbReference type="InterPro" id="IPR045863">
    <property type="entry name" value="CorA_TM1_TM2"/>
</dbReference>
<evidence type="ECO:0000256" key="7">
    <source>
        <dbReference type="SAM" id="Phobius"/>
    </source>
</evidence>
<feature type="region of interest" description="Disordered" evidence="6">
    <location>
        <begin position="166"/>
        <end position="305"/>
    </location>
</feature>
<dbReference type="OrthoDB" id="29879at2759"/>
<dbReference type="Gene3D" id="3.30.460.20">
    <property type="entry name" value="CorA soluble domain-like"/>
    <property type="match status" value="1"/>
</dbReference>
<dbReference type="SUPFAM" id="SSF143865">
    <property type="entry name" value="CorA soluble domain-like"/>
    <property type="match status" value="1"/>
</dbReference>
<dbReference type="GO" id="GO:0015095">
    <property type="term" value="F:magnesium ion transmembrane transporter activity"/>
    <property type="evidence" value="ECO:0007669"/>
    <property type="project" value="InterPro"/>
</dbReference>
<dbReference type="EMBL" id="MU254027">
    <property type="protein sequence ID" value="KAG9242873.1"/>
    <property type="molecule type" value="Genomic_DNA"/>
</dbReference>
<dbReference type="FunFam" id="1.20.58.340:FF:000014">
    <property type="entry name" value="CorA family metal ion transporter"/>
    <property type="match status" value="1"/>
</dbReference>
<evidence type="ECO:0000256" key="2">
    <source>
        <dbReference type="ARBA" id="ARBA00009765"/>
    </source>
</evidence>
<dbReference type="GO" id="GO:0010961">
    <property type="term" value="P:intracellular magnesium ion homeostasis"/>
    <property type="evidence" value="ECO:0007669"/>
    <property type="project" value="TreeGrafter"/>
</dbReference>
<feature type="region of interest" description="Disordered" evidence="6">
    <location>
        <begin position="1"/>
        <end position="119"/>
    </location>
</feature>
<dbReference type="SUPFAM" id="SSF144083">
    <property type="entry name" value="Magnesium transport protein CorA, transmembrane region"/>
    <property type="match status" value="1"/>
</dbReference>
<evidence type="ECO:0000256" key="3">
    <source>
        <dbReference type="ARBA" id="ARBA00022692"/>
    </source>
</evidence>
<keyword evidence="4 7" id="KW-1133">Transmembrane helix</keyword>
<dbReference type="Pfam" id="PF01544">
    <property type="entry name" value="CorA"/>
    <property type="match status" value="1"/>
</dbReference>
<feature type="region of interest" description="Disordered" evidence="6">
    <location>
        <begin position="336"/>
        <end position="358"/>
    </location>
</feature>
<comment type="subcellular location">
    <subcellularLocation>
        <location evidence="1">Membrane</location>
        <topology evidence="1">Multi-pass membrane protein</topology>
    </subcellularLocation>
</comment>
<feature type="compositionally biased region" description="Low complexity" evidence="6">
    <location>
        <begin position="521"/>
        <end position="534"/>
    </location>
</feature>
<organism evidence="8 9">
    <name type="scientific">Calycina marina</name>
    <dbReference type="NCBI Taxonomy" id="1763456"/>
    <lineage>
        <taxon>Eukaryota</taxon>
        <taxon>Fungi</taxon>
        <taxon>Dikarya</taxon>
        <taxon>Ascomycota</taxon>
        <taxon>Pezizomycotina</taxon>
        <taxon>Leotiomycetes</taxon>
        <taxon>Helotiales</taxon>
        <taxon>Pezizellaceae</taxon>
        <taxon>Calycina</taxon>
    </lineage>
</organism>
<evidence type="ECO:0000313" key="9">
    <source>
        <dbReference type="Proteomes" id="UP000887226"/>
    </source>
</evidence>
<evidence type="ECO:0000256" key="5">
    <source>
        <dbReference type="ARBA" id="ARBA00023136"/>
    </source>
</evidence>
<feature type="compositionally biased region" description="Basic and acidic residues" evidence="6">
    <location>
        <begin position="77"/>
        <end position="87"/>
    </location>
</feature>
<evidence type="ECO:0000256" key="4">
    <source>
        <dbReference type="ARBA" id="ARBA00022989"/>
    </source>
</evidence>
<feature type="compositionally biased region" description="Polar residues" evidence="6">
    <location>
        <begin position="339"/>
        <end position="352"/>
    </location>
</feature>
<dbReference type="AlphaFoldDB" id="A0A9P7YZK3"/>
<name>A0A9P7YZK3_9HELO</name>
<feature type="transmembrane region" description="Helical" evidence="7">
    <location>
        <begin position="867"/>
        <end position="891"/>
    </location>
</feature>
<dbReference type="GO" id="GO:0000329">
    <property type="term" value="C:fungal-type vacuole membrane"/>
    <property type="evidence" value="ECO:0007669"/>
    <property type="project" value="TreeGrafter"/>
</dbReference>
<dbReference type="Proteomes" id="UP000887226">
    <property type="component" value="Unassembled WGS sequence"/>
</dbReference>
<dbReference type="Gene3D" id="1.20.58.340">
    <property type="entry name" value="Magnesium transport protein CorA, transmembrane region"/>
    <property type="match status" value="2"/>
</dbReference>
<dbReference type="PANTHER" id="PTHR21535">
    <property type="entry name" value="MAGNESIUM AND COBALT TRANSPORT PROTEIN/MITOCHONDRIAL IMPORT INNER MEMBRANE TRANSLOCASE SUBUNIT TIM8"/>
    <property type="match status" value="1"/>
</dbReference>